<dbReference type="PROSITE" id="PS50931">
    <property type="entry name" value="HTH_LYSR"/>
    <property type="match status" value="1"/>
</dbReference>
<dbReference type="eggNOG" id="COG0583">
    <property type="taxonomic scope" value="Bacteria"/>
</dbReference>
<comment type="similarity">
    <text evidence="1">Belongs to the LysR transcriptional regulatory family.</text>
</comment>
<dbReference type="PRINTS" id="PR00039">
    <property type="entry name" value="HTHLYSR"/>
</dbReference>
<dbReference type="Proteomes" id="UP000025171">
    <property type="component" value="Unassembled WGS sequence"/>
</dbReference>
<reference evidence="6 7" key="1">
    <citation type="journal article" date="2014" name="Antonie Van Leeuwenhoek">
        <title>Hyphomonas beringensis sp. nov. and Hyphomonas chukchiensis sp. nov., isolated from surface seawater of the Bering Sea and Chukchi Sea.</title>
        <authorList>
            <person name="Li C."/>
            <person name="Lai Q."/>
            <person name="Li G."/>
            <person name="Dong C."/>
            <person name="Wang J."/>
            <person name="Liao Y."/>
            <person name="Shao Z."/>
        </authorList>
    </citation>
    <scope>NUCLEOTIDE SEQUENCE [LARGE SCALE GENOMIC DNA]</scope>
    <source>
        <strain evidence="6 7">MHS-2</strain>
    </source>
</reference>
<dbReference type="InterPro" id="IPR000847">
    <property type="entry name" value="LysR_HTH_N"/>
</dbReference>
<dbReference type="PANTHER" id="PTHR30126">
    <property type="entry name" value="HTH-TYPE TRANSCRIPTIONAL REGULATOR"/>
    <property type="match status" value="1"/>
</dbReference>
<evidence type="ECO:0000256" key="3">
    <source>
        <dbReference type="ARBA" id="ARBA00023125"/>
    </source>
</evidence>
<evidence type="ECO:0000259" key="5">
    <source>
        <dbReference type="PROSITE" id="PS50931"/>
    </source>
</evidence>
<sequence length="309" mass="34647">MTDLRLILYFEVVYRLLSFSRAAEELHLTHSAVTRAIKSLEDAWGTQLFYRTTRSVVPTEAGERLYPMAVELLAFAETVHHETVSGDRELKLVGGPIAFDILLPTAILAFSEALPQVRMRADVMPPHAAIEELVQRRVHVVLFNMSTLQAMPHAGRLQFQEIMTDDFIMACRPGHPALDAADDLARLLEFPWAFPGYLHYLDGQLPPGLTKMMERAGAPHYTLYSPTACMNLSMISDVMTIVPLSLATAHLQAGHVVGRRVPGVPKYHLGAAFRREADLEPNIRHFLDCLSTAAREMERSNAERMKSFN</sequence>
<dbReference type="AlphaFoldDB" id="A0A059FHI9"/>
<dbReference type="OrthoDB" id="9815174at2"/>
<dbReference type="Gene3D" id="1.10.10.10">
    <property type="entry name" value="Winged helix-like DNA-binding domain superfamily/Winged helix DNA-binding domain"/>
    <property type="match status" value="1"/>
</dbReference>
<dbReference type="GO" id="GO:0000976">
    <property type="term" value="F:transcription cis-regulatory region binding"/>
    <property type="evidence" value="ECO:0007669"/>
    <property type="project" value="TreeGrafter"/>
</dbReference>
<name>A0A059FHI9_9PROT</name>
<keyword evidence="4" id="KW-0804">Transcription</keyword>
<dbReference type="STRING" id="1280950.HJO_13526"/>
<dbReference type="InterPro" id="IPR036388">
    <property type="entry name" value="WH-like_DNA-bd_sf"/>
</dbReference>
<evidence type="ECO:0000256" key="4">
    <source>
        <dbReference type="ARBA" id="ARBA00023163"/>
    </source>
</evidence>
<dbReference type="FunFam" id="1.10.10.10:FF:000001">
    <property type="entry name" value="LysR family transcriptional regulator"/>
    <property type="match status" value="1"/>
</dbReference>
<organism evidence="6 7">
    <name type="scientific">Hyphomonas johnsonii MHS-2</name>
    <dbReference type="NCBI Taxonomy" id="1280950"/>
    <lineage>
        <taxon>Bacteria</taxon>
        <taxon>Pseudomonadati</taxon>
        <taxon>Pseudomonadota</taxon>
        <taxon>Alphaproteobacteria</taxon>
        <taxon>Hyphomonadales</taxon>
        <taxon>Hyphomonadaceae</taxon>
        <taxon>Hyphomonas</taxon>
    </lineage>
</organism>
<dbReference type="PANTHER" id="PTHR30126:SF39">
    <property type="entry name" value="HTH-TYPE TRANSCRIPTIONAL REGULATOR CYSL"/>
    <property type="match status" value="1"/>
</dbReference>
<keyword evidence="7" id="KW-1185">Reference proteome</keyword>
<dbReference type="Gene3D" id="3.40.190.10">
    <property type="entry name" value="Periplasmic binding protein-like II"/>
    <property type="match status" value="2"/>
</dbReference>
<evidence type="ECO:0000313" key="7">
    <source>
        <dbReference type="Proteomes" id="UP000025171"/>
    </source>
</evidence>
<dbReference type="PATRIC" id="fig|1280950.3.peg.2716"/>
<evidence type="ECO:0000256" key="1">
    <source>
        <dbReference type="ARBA" id="ARBA00009437"/>
    </source>
</evidence>
<evidence type="ECO:0000256" key="2">
    <source>
        <dbReference type="ARBA" id="ARBA00023015"/>
    </source>
</evidence>
<dbReference type="RefSeq" id="WP_035617835.1">
    <property type="nucleotide sequence ID" value="NZ_ARYK01000007.1"/>
</dbReference>
<dbReference type="SUPFAM" id="SSF53850">
    <property type="entry name" value="Periplasmic binding protein-like II"/>
    <property type="match status" value="1"/>
</dbReference>
<dbReference type="InterPro" id="IPR005119">
    <property type="entry name" value="LysR_subst-bd"/>
</dbReference>
<feature type="domain" description="HTH lysR-type" evidence="5">
    <location>
        <begin position="1"/>
        <end position="59"/>
    </location>
</feature>
<comment type="caution">
    <text evidence="6">The sequence shown here is derived from an EMBL/GenBank/DDBJ whole genome shotgun (WGS) entry which is preliminary data.</text>
</comment>
<accession>A0A059FHI9</accession>
<dbReference type="GO" id="GO:0003700">
    <property type="term" value="F:DNA-binding transcription factor activity"/>
    <property type="evidence" value="ECO:0007669"/>
    <property type="project" value="InterPro"/>
</dbReference>
<dbReference type="SUPFAM" id="SSF46785">
    <property type="entry name" value="Winged helix' DNA-binding domain"/>
    <property type="match status" value="1"/>
</dbReference>
<keyword evidence="3 6" id="KW-0238">DNA-binding</keyword>
<keyword evidence="2" id="KW-0805">Transcription regulation</keyword>
<protein>
    <submittedName>
        <fullName evidence="6">DNA-binding transcriptional regulator</fullName>
    </submittedName>
</protein>
<dbReference type="EMBL" id="ARYK01000007">
    <property type="protein sequence ID" value="KCZ89973.1"/>
    <property type="molecule type" value="Genomic_DNA"/>
</dbReference>
<dbReference type="InterPro" id="IPR036390">
    <property type="entry name" value="WH_DNA-bd_sf"/>
</dbReference>
<dbReference type="Pfam" id="PF03466">
    <property type="entry name" value="LysR_substrate"/>
    <property type="match status" value="1"/>
</dbReference>
<evidence type="ECO:0000313" key="6">
    <source>
        <dbReference type="EMBL" id="KCZ89973.1"/>
    </source>
</evidence>
<gene>
    <name evidence="6" type="ORF">HJO_13526</name>
</gene>
<proteinExistence type="inferred from homology"/>
<dbReference type="Pfam" id="PF00126">
    <property type="entry name" value="HTH_1"/>
    <property type="match status" value="1"/>
</dbReference>